<gene>
    <name evidence="4" type="ORF">LASUN_22510</name>
</gene>
<dbReference type="Pfam" id="PF19087">
    <property type="entry name" value="DUF5776"/>
    <property type="match status" value="1"/>
</dbReference>
<comment type="caution">
    <text evidence="4">The sequence shown here is derived from an EMBL/GenBank/DDBJ whole genome shotgun (WGS) entry which is preliminary data.</text>
</comment>
<dbReference type="InterPro" id="IPR022038">
    <property type="entry name" value="Ig-like_bact"/>
</dbReference>
<dbReference type="InterPro" id="IPR044081">
    <property type="entry name" value="DUF5776"/>
</dbReference>
<evidence type="ECO:0000256" key="1">
    <source>
        <dbReference type="SAM" id="MobiDB-lite"/>
    </source>
</evidence>
<protein>
    <submittedName>
        <fullName evidence="4">Bacterial Ig-like domain (Group 3)</fullName>
    </submittedName>
</protein>
<feature type="domain" description="Ig-like" evidence="2">
    <location>
        <begin position="348"/>
        <end position="403"/>
    </location>
</feature>
<name>A0A1E7X9M8_9LACO</name>
<dbReference type="RefSeq" id="WP_070368471.1">
    <property type="nucleotide sequence ID" value="NZ_JAZHVW010000007.1"/>
</dbReference>
<dbReference type="Proteomes" id="UP000177010">
    <property type="component" value="Unassembled WGS sequence"/>
</dbReference>
<dbReference type="Pfam" id="PF07523">
    <property type="entry name" value="Big_3"/>
    <property type="match status" value="1"/>
</dbReference>
<organism evidence="4 5">
    <name type="scientific">Lentilactobacillus sunkii</name>
    <dbReference type="NCBI Taxonomy" id="481719"/>
    <lineage>
        <taxon>Bacteria</taxon>
        <taxon>Bacillati</taxon>
        <taxon>Bacillota</taxon>
        <taxon>Bacilli</taxon>
        <taxon>Lactobacillales</taxon>
        <taxon>Lactobacillaceae</taxon>
        <taxon>Lentilactobacillus</taxon>
    </lineage>
</organism>
<evidence type="ECO:0000259" key="3">
    <source>
        <dbReference type="Pfam" id="PF19087"/>
    </source>
</evidence>
<dbReference type="AlphaFoldDB" id="A0A1E7X9M8"/>
<dbReference type="EMBL" id="MIQE01000024">
    <property type="protein sequence ID" value="OFA09769.1"/>
    <property type="molecule type" value="Genomic_DNA"/>
</dbReference>
<feature type="domain" description="DUF5776" evidence="3">
    <location>
        <begin position="532"/>
        <end position="600"/>
    </location>
</feature>
<feature type="region of interest" description="Disordered" evidence="1">
    <location>
        <begin position="407"/>
        <end position="427"/>
    </location>
</feature>
<reference evidence="4 5" key="1">
    <citation type="submission" date="2016-09" db="EMBL/GenBank/DDBJ databases">
        <title>Genome Sequence of Lactobacillus sunkii Strain CG01.</title>
        <authorList>
            <person name="Poehlein A."/>
            <person name="Gabris C."/>
            <person name="Bengelsdorf F.R."/>
            <person name="Duerre P."/>
            <person name="Daniel R."/>
        </authorList>
    </citation>
    <scope>NUCLEOTIDE SEQUENCE [LARGE SCALE GENOMIC DNA]</scope>
    <source>
        <strain evidence="4 5">CG_D</strain>
    </source>
</reference>
<accession>A0A1E7X9M8</accession>
<proteinExistence type="predicted"/>
<evidence type="ECO:0000313" key="4">
    <source>
        <dbReference type="EMBL" id="OFA09769.1"/>
    </source>
</evidence>
<evidence type="ECO:0000259" key="2">
    <source>
        <dbReference type="Pfam" id="PF07523"/>
    </source>
</evidence>
<sequence>MGRNRTTICKRIIRLVLLFVSFVAFGLAFGHNQRASAAFVDMPGLDVHLWYTANGNDTPIISLKSTSGPLIYMHSLNVDKYKDLVAHYEVTNNTGKTQGVEPILDLPMWSYYPDRGYPTSLIFDSSRTGELKGATENNQGGGQFNLFYSYDKSTYVPTLDSSKTLYAVMYNSKPSVYTNLVNKASISVSVPLKLITDDYPWDQPSRVPFAGISDMTFHDPYNEFQSRAIWITPYRSPQVKDFTSADYNTLINSDKYNGITMLLNDQTGQQSTRYSVPIEEPDHTKATVDSITPTNTPGEYTVTYTYNGVTKSVKATTTNKSYLDGNDFTVNYGSNWDSQKFNGLTKHLDASGNAVTPLSKDVTISSIKVNGQTVNSVDTSNAGATYEVTYSINGASKTVKVTVGNRGATPVTPTHPVNPNPITPGNNNWNPTTPNKGDGSTGLPNYAAVKGSAVYSVKKIYMYKHATFKKSQRIAMYPKVKRINRPMFVIVGYDRSNGGALRYKVRDVNHGTKNAGKVGYITASRKYVLNVYYKTMPKNNKITVISKNGVHAYKNKNLTGKTKSYKKGTRLKVKKLIKHNLTTRYQLSNGYYVTANKKLVIHEN</sequence>
<evidence type="ECO:0000313" key="5">
    <source>
        <dbReference type="Proteomes" id="UP000177010"/>
    </source>
</evidence>
<dbReference type="STRING" id="481719.LASUN_22510"/>